<evidence type="ECO:0000313" key="1">
    <source>
        <dbReference type="EMBL" id="NNG67547.1"/>
    </source>
</evidence>
<name>A0A7Y2L8C3_9THEO</name>
<dbReference type="AlphaFoldDB" id="A0A7Y2L8C3"/>
<protein>
    <submittedName>
        <fullName evidence="1">Uncharacterized protein</fullName>
    </submittedName>
</protein>
<organism evidence="1 2">
    <name type="scientific">Caldanaerobacter subterraneus</name>
    <dbReference type="NCBI Taxonomy" id="911092"/>
    <lineage>
        <taxon>Bacteria</taxon>
        <taxon>Bacillati</taxon>
        <taxon>Bacillota</taxon>
        <taxon>Clostridia</taxon>
        <taxon>Thermoanaerobacterales</taxon>
        <taxon>Thermoanaerobacteraceae</taxon>
        <taxon>Caldanaerobacter</taxon>
    </lineage>
</organism>
<comment type="caution">
    <text evidence="1">The sequence shown here is derived from an EMBL/GenBank/DDBJ whole genome shotgun (WGS) entry which is preliminary data.</text>
</comment>
<evidence type="ECO:0000313" key="2">
    <source>
        <dbReference type="Proteomes" id="UP000529861"/>
    </source>
</evidence>
<dbReference type="RefSeq" id="WP_170271340.1">
    <property type="nucleotide sequence ID" value="NZ_JABEQB010000031.1"/>
</dbReference>
<dbReference type="Proteomes" id="UP000529861">
    <property type="component" value="Unassembled WGS sequence"/>
</dbReference>
<dbReference type="EMBL" id="JABEQB010000031">
    <property type="protein sequence ID" value="NNG67547.1"/>
    <property type="molecule type" value="Genomic_DNA"/>
</dbReference>
<proteinExistence type="predicted"/>
<sequence length="106" mass="12427">MRVSKSKADKEDNLVFIDNSKGKLRELNDYGVIRLLGAMIDLAISDLQSPIKKDREEALLFLRSEYLMDMCDILRLDLRYYIKNKAGKKLYDMVFVDYENKIKEAI</sequence>
<gene>
    <name evidence="1" type="ORF">HKI81_10035</name>
</gene>
<reference evidence="1 2" key="1">
    <citation type="submission" date="2020-04" db="EMBL/GenBank/DDBJ databases">
        <title>Draft genome sequence of Caldanaerobacter sunterraneus. strain 1523vc isolated from Griffin hot spring, Kamchatka, Russia.</title>
        <authorList>
            <person name="Toshchakov S.V."/>
            <person name="Podosokorskaya O.A."/>
            <person name="Kublanov I.V."/>
            <person name="Korzhenkov A."/>
            <person name="Patrushev M.V."/>
        </authorList>
    </citation>
    <scope>NUCLEOTIDE SEQUENCE [LARGE SCALE GENOMIC DNA]</scope>
    <source>
        <strain evidence="1 2">1523vc</strain>
    </source>
</reference>
<accession>A0A7Y2L8C3</accession>